<dbReference type="InterPro" id="IPR027417">
    <property type="entry name" value="P-loop_NTPase"/>
</dbReference>
<evidence type="ECO:0000256" key="7">
    <source>
        <dbReference type="ARBA" id="ARBA00022840"/>
    </source>
</evidence>
<dbReference type="PANTHER" id="PTHR32182:SF0">
    <property type="entry name" value="DNA REPLICATION AND REPAIR PROTEIN RECF"/>
    <property type="match status" value="1"/>
</dbReference>
<dbReference type="InterPro" id="IPR018078">
    <property type="entry name" value="DNA-binding_RecF_CS"/>
</dbReference>
<dbReference type="GO" id="GO:0005524">
    <property type="term" value="F:ATP binding"/>
    <property type="evidence" value="ECO:0007669"/>
    <property type="project" value="UniProtKB-UniRule"/>
</dbReference>
<comment type="similarity">
    <text evidence="2 9">Belongs to the RecF family.</text>
</comment>
<gene>
    <name evidence="9" type="primary">recF</name>
    <name evidence="11" type="ORF">A1D18_06280</name>
</gene>
<keyword evidence="7 9" id="KW-0067">ATP-binding</keyword>
<comment type="subcellular location">
    <subcellularLocation>
        <location evidence="1 9">Cytoplasm</location>
    </subcellularLocation>
</comment>
<keyword evidence="9" id="KW-0742">SOS response</keyword>
<evidence type="ECO:0000256" key="5">
    <source>
        <dbReference type="ARBA" id="ARBA00022705"/>
    </source>
</evidence>
<dbReference type="Proteomes" id="UP000183924">
    <property type="component" value="Unassembled WGS sequence"/>
</dbReference>
<evidence type="ECO:0000256" key="9">
    <source>
        <dbReference type="HAMAP-Rule" id="MF_00365"/>
    </source>
</evidence>
<dbReference type="Gene3D" id="3.40.50.300">
    <property type="entry name" value="P-loop containing nucleotide triphosphate hydrolases"/>
    <property type="match status" value="1"/>
</dbReference>
<dbReference type="OrthoDB" id="9803889at2"/>
<evidence type="ECO:0000313" key="11">
    <source>
        <dbReference type="EMBL" id="OIZ94439.1"/>
    </source>
</evidence>
<evidence type="ECO:0000256" key="6">
    <source>
        <dbReference type="ARBA" id="ARBA00022741"/>
    </source>
</evidence>
<feature type="domain" description="RecF/RecN/SMC N-terminal" evidence="10">
    <location>
        <begin position="3"/>
        <end position="352"/>
    </location>
</feature>
<proteinExistence type="inferred from homology"/>
<evidence type="ECO:0000256" key="8">
    <source>
        <dbReference type="ARBA" id="ARBA00023125"/>
    </source>
</evidence>
<evidence type="ECO:0000256" key="4">
    <source>
        <dbReference type="ARBA" id="ARBA00022490"/>
    </source>
</evidence>
<evidence type="ECO:0000259" key="10">
    <source>
        <dbReference type="Pfam" id="PF02463"/>
    </source>
</evidence>
<keyword evidence="9" id="KW-0234">DNA repair</keyword>
<protein>
    <recommendedName>
        <fullName evidence="3 9">DNA replication and repair protein RecF</fullName>
    </recommendedName>
</protein>
<accession>A0A1J8PAN5</accession>
<name>A0A1J8PAN5_9COXI</name>
<dbReference type="GO" id="GO:0006260">
    <property type="term" value="P:DNA replication"/>
    <property type="evidence" value="ECO:0007669"/>
    <property type="project" value="UniProtKB-UniRule"/>
</dbReference>
<dbReference type="Pfam" id="PF02463">
    <property type="entry name" value="SMC_N"/>
    <property type="match status" value="1"/>
</dbReference>
<organism evidence="11 12">
    <name type="scientific">Candidatus Rickettsiella isopodorum</name>
    <dbReference type="NCBI Taxonomy" id="1225476"/>
    <lineage>
        <taxon>Bacteria</taxon>
        <taxon>Pseudomonadati</taxon>
        <taxon>Pseudomonadota</taxon>
        <taxon>Gammaproteobacteria</taxon>
        <taxon>Legionellales</taxon>
        <taxon>Coxiellaceae</taxon>
        <taxon>Rickettsiella</taxon>
    </lineage>
</organism>
<evidence type="ECO:0000256" key="3">
    <source>
        <dbReference type="ARBA" id="ARBA00020170"/>
    </source>
</evidence>
<dbReference type="Gene3D" id="1.20.1050.90">
    <property type="entry name" value="RecF/RecN/SMC, N-terminal domain"/>
    <property type="match status" value="1"/>
</dbReference>
<comment type="function">
    <text evidence="9">The RecF protein is involved in DNA metabolism; it is required for DNA replication and normal SOS inducibility. RecF binds preferentially to single-stranded, linear DNA. It also seems to bind ATP.</text>
</comment>
<keyword evidence="8 9" id="KW-0238">DNA-binding</keyword>
<sequence>MQLVRLKANCFRNLAELDLEFSPCFNFIYGPNGSGKSSLLEAIYFLSLGRSFRSSLASRAIQYDEKSFNLFSVILGSCPTTVGLEKIRQGKTKIKIGNNANPVSELAKLLPLQFINPNSYHLLSGGPRARRQFIDWGVFHVEPKFFHVWQRFQQILKQRNAALQQQVPMNQIKIWDLELTETANEITLLREKYLQQLTPLITDLIKKLVTLQGLSLDFYQGWDKRLNLDSILTSSVARDYKLAYTQFGPHRADLLIKLNGNPVHEVLSRGEQKLLTCALQLAQGILLKKITEKSCIYLFDDLFSELDPIKQNMLMKLLNNLEAQVFITTIEKTLIKELETSVLGKIFQVEKGEIREKN</sequence>
<dbReference type="HAMAP" id="MF_00365">
    <property type="entry name" value="RecF"/>
    <property type="match status" value="1"/>
</dbReference>
<keyword evidence="9" id="KW-0227">DNA damage</keyword>
<dbReference type="GO" id="GO:0009432">
    <property type="term" value="P:SOS response"/>
    <property type="evidence" value="ECO:0007669"/>
    <property type="project" value="UniProtKB-UniRule"/>
</dbReference>
<dbReference type="PROSITE" id="PS00617">
    <property type="entry name" value="RECF_1"/>
    <property type="match status" value="1"/>
</dbReference>
<evidence type="ECO:0000313" key="12">
    <source>
        <dbReference type="Proteomes" id="UP000183924"/>
    </source>
</evidence>
<dbReference type="InterPro" id="IPR042174">
    <property type="entry name" value="RecF_2"/>
</dbReference>
<dbReference type="GO" id="GO:0000731">
    <property type="term" value="P:DNA synthesis involved in DNA repair"/>
    <property type="evidence" value="ECO:0007669"/>
    <property type="project" value="TreeGrafter"/>
</dbReference>
<dbReference type="GO" id="GO:0003697">
    <property type="term" value="F:single-stranded DNA binding"/>
    <property type="evidence" value="ECO:0007669"/>
    <property type="project" value="UniProtKB-UniRule"/>
</dbReference>
<keyword evidence="5 9" id="KW-0235">DNA replication</keyword>
<dbReference type="InterPro" id="IPR003395">
    <property type="entry name" value="RecF/RecN/SMC_N"/>
</dbReference>
<evidence type="ECO:0000256" key="1">
    <source>
        <dbReference type="ARBA" id="ARBA00004496"/>
    </source>
</evidence>
<dbReference type="PANTHER" id="PTHR32182">
    <property type="entry name" value="DNA REPLICATION AND REPAIR PROTEIN RECF"/>
    <property type="match status" value="1"/>
</dbReference>
<keyword evidence="6 9" id="KW-0547">Nucleotide-binding</keyword>
<dbReference type="EMBL" id="LUKY01000033">
    <property type="protein sequence ID" value="OIZ94439.1"/>
    <property type="molecule type" value="Genomic_DNA"/>
</dbReference>
<evidence type="ECO:0000256" key="2">
    <source>
        <dbReference type="ARBA" id="ARBA00008016"/>
    </source>
</evidence>
<keyword evidence="4 9" id="KW-0963">Cytoplasm</keyword>
<feature type="binding site" evidence="9">
    <location>
        <begin position="30"/>
        <end position="37"/>
    </location>
    <ligand>
        <name>ATP</name>
        <dbReference type="ChEBI" id="CHEBI:30616"/>
    </ligand>
</feature>
<keyword evidence="12" id="KW-1185">Reference proteome</keyword>
<dbReference type="NCBIfam" id="TIGR00611">
    <property type="entry name" value="recf"/>
    <property type="match status" value="1"/>
</dbReference>
<reference evidence="11 12" key="1">
    <citation type="submission" date="2016-03" db="EMBL/GenBank/DDBJ databases">
        <title>Comparative genomics of Rickettsiella.</title>
        <authorList>
            <person name="Chandler C."/>
            <person name="Wang Y."/>
        </authorList>
    </citation>
    <scope>NUCLEOTIDE SEQUENCE [LARGE SCALE GENOMIC DNA]</scope>
    <source>
        <strain evidence="11 12">RCFS May 2013</strain>
    </source>
</reference>
<dbReference type="RefSeq" id="WP_071662929.1">
    <property type="nucleotide sequence ID" value="NZ_LUKY01000033.1"/>
</dbReference>
<dbReference type="GO" id="GO:0006302">
    <property type="term" value="P:double-strand break repair"/>
    <property type="evidence" value="ECO:0007669"/>
    <property type="project" value="TreeGrafter"/>
</dbReference>
<dbReference type="STRING" id="1225476.A1D18_06280"/>
<dbReference type="InterPro" id="IPR001238">
    <property type="entry name" value="DNA-binding_RecF"/>
</dbReference>
<dbReference type="AlphaFoldDB" id="A0A1J8PAN5"/>
<dbReference type="SUPFAM" id="SSF52540">
    <property type="entry name" value="P-loop containing nucleoside triphosphate hydrolases"/>
    <property type="match status" value="1"/>
</dbReference>
<comment type="caution">
    <text evidence="11">The sequence shown here is derived from an EMBL/GenBank/DDBJ whole genome shotgun (WGS) entry which is preliminary data.</text>
</comment>
<dbReference type="GO" id="GO:0005737">
    <property type="term" value="C:cytoplasm"/>
    <property type="evidence" value="ECO:0007669"/>
    <property type="project" value="UniProtKB-SubCell"/>
</dbReference>